<comment type="caution">
    <text evidence="2">The sequence shown here is derived from an EMBL/GenBank/DDBJ whole genome shotgun (WGS) entry which is preliminary data.</text>
</comment>
<dbReference type="Proteomes" id="UP000266673">
    <property type="component" value="Unassembled WGS sequence"/>
</dbReference>
<sequence>MEKEMLTLYFSLVFSKFSPPFKICSAFTELFGVPLVPVNCTAPLIPLRLASRTHNEAPNSTDFPQRQNEDARKRDSKNETPRTTTPRMTTPKTMTPTVGCYVLITEKLPNSVKSTDFPSANKIKKLDLDGFNCRISQFGTQDLTLFGNYPLFLVKDDIIDVLKKLGVPFTEESPIDARKKFIYELLFDLRLHDIERDIPDKKQRTVAIAELEGKFLRWREQNSLKDMPPPIYYD</sequence>
<evidence type="ECO:0000313" key="2">
    <source>
        <dbReference type="EMBL" id="RIB06324.1"/>
    </source>
</evidence>
<protein>
    <submittedName>
        <fullName evidence="2">Uncharacterized protein</fullName>
    </submittedName>
</protein>
<gene>
    <name evidence="2" type="ORF">C2G38_2217415</name>
</gene>
<keyword evidence="3" id="KW-1185">Reference proteome</keyword>
<accession>A0A397U822</accession>
<name>A0A397U822_9GLOM</name>
<evidence type="ECO:0000256" key="1">
    <source>
        <dbReference type="SAM" id="MobiDB-lite"/>
    </source>
</evidence>
<evidence type="ECO:0000313" key="3">
    <source>
        <dbReference type="Proteomes" id="UP000266673"/>
    </source>
</evidence>
<feature type="compositionally biased region" description="Low complexity" evidence="1">
    <location>
        <begin position="81"/>
        <end position="91"/>
    </location>
</feature>
<dbReference type="AlphaFoldDB" id="A0A397U822"/>
<proteinExistence type="predicted"/>
<dbReference type="EMBL" id="QKWP01001835">
    <property type="protein sequence ID" value="RIB06324.1"/>
    <property type="molecule type" value="Genomic_DNA"/>
</dbReference>
<reference evidence="2 3" key="1">
    <citation type="submission" date="2018-06" db="EMBL/GenBank/DDBJ databases">
        <title>Comparative genomics reveals the genomic features of Rhizophagus irregularis, R. cerebriforme, R. diaphanum and Gigaspora rosea, and their symbiotic lifestyle signature.</title>
        <authorList>
            <person name="Morin E."/>
            <person name="San Clemente H."/>
            <person name="Chen E.C.H."/>
            <person name="De La Providencia I."/>
            <person name="Hainaut M."/>
            <person name="Kuo A."/>
            <person name="Kohler A."/>
            <person name="Murat C."/>
            <person name="Tang N."/>
            <person name="Roy S."/>
            <person name="Loubradou J."/>
            <person name="Henrissat B."/>
            <person name="Grigoriev I.V."/>
            <person name="Corradi N."/>
            <person name="Roux C."/>
            <person name="Martin F.M."/>
        </authorList>
    </citation>
    <scope>NUCLEOTIDE SEQUENCE [LARGE SCALE GENOMIC DNA]</scope>
    <source>
        <strain evidence="2 3">DAOM 194757</strain>
    </source>
</reference>
<feature type="compositionally biased region" description="Polar residues" evidence="1">
    <location>
        <begin position="56"/>
        <end position="66"/>
    </location>
</feature>
<organism evidence="2 3">
    <name type="scientific">Gigaspora rosea</name>
    <dbReference type="NCBI Taxonomy" id="44941"/>
    <lineage>
        <taxon>Eukaryota</taxon>
        <taxon>Fungi</taxon>
        <taxon>Fungi incertae sedis</taxon>
        <taxon>Mucoromycota</taxon>
        <taxon>Glomeromycotina</taxon>
        <taxon>Glomeromycetes</taxon>
        <taxon>Diversisporales</taxon>
        <taxon>Gigasporaceae</taxon>
        <taxon>Gigaspora</taxon>
    </lineage>
</organism>
<feature type="compositionally biased region" description="Basic and acidic residues" evidence="1">
    <location>
        <begin position="67"/>
        <end position="80"/>
    </location>
</feature>
<feature type="region of interest" description="Disordered" evidence="1">
    <location>
        <begin position="53"/>
        <end position="91"/>
    </location>
</feature>